<protein>
    <recommendedName>
        <fullName evidence="3">Protamine-2 (Modular protein)</fullName>
    </recommendedName>
</protein>
<dbReference type="PROSITE" id="PS51318">
    <property type="entry name" value="TAT"/>
    <property type="match status" value="1"/>
</dbReference>
<dbReference type="EMBL" id="BPQO01000013">
    <property type="protein sequence ID" value="GJD89687.1"/>
    <property type="molecule type" value="Genomic_DNA"/>
</dbReference>
<keyword evidence="2" id="KW-1185">Reference proteome</keyword>
<dbReference type="AlphaFoldDB" id="A0AAV4ZNF7"/>
<dbReference type="InterPro" id="IPR006311">
    <property type="entry name" value="TAT_signal"/>
</dbReference>
<name>A0AAV4ZNF7_9HYPH</name>
<dbReference type="RefSeq" id="WP_066927082.1">
    <property type="nucleotide sequence ID" value="NZ_BPQO01000013.1"/>
</dbReference>
<organism evidence="1 2">
    <name type="scientific">Methylobacterium hispanicum</name>
    <dbReference type="NCBI Taxonomy" id="270350"/>
    <lineage>
        <taxon>Bacteria</taxon>
        <taxon>Pseudomonadati</taxon>
        <taxon>Pseudomonadota</taxon>
        <taxon>Alphaproteobacteria</taxon>
        <taxon>Hyphomicrobiales</taxon>
        <taxon>Methylobacteriaceae</taxon>
        <taxon>Methylobacterium</taxon>
    </lineage>
</organism>
<evidence type="ECO:0000313" key="1">
    <source>
        <dbReference type="EMBL" id="GJD89687.1"/>
    </source>
</evidence>
<evidence type="ECO:0008006" key="3">
    <source>
        <dbReference type="Google" id="ProtNLM"/>
    </source>
</evidence>
<accession>A0AAV4ZNF7</accession>
<reference evidence="1" key="1">
    <citation type="journal article" date="2016" name="Front. Microbiol.">
        <title>Genome Sequence of the Piezophilic, Mesophilic Sulfate-Reducing Bacterium Desulfovibrio indicus J2T.</title>
        <authorList>
            <person name="Cao J."/>
            <person name="Maignien L."/>
            <person name="Shao Z."/>
            <person name="Alain K."/>
            <person name="Jebbar M."/>
        </authorList>
    </citation>
    <scope>NUCLEOTIDE SEQUENCE</scope>
    <source>
        <strain evidence="1">DSM 16372</strain>
    </source>
</reference>
<proteinExistence type="predicted"/>
<sequence length="95" mass="10070">MGPLHRRSPSRRAVLGGFGSALAAAAGLALMPGAAEAVLLRAGPVGDVPLGEAPPGDAPVAADDARVEKAQVVVVPRRRRRVCWWRRGRRVCAWR</sequence>
<evidence type="ECO:0000313" key="2">
    <source>
        <dbReference type="Proteomes" id="UP001055247"/>
    </source>
</evidence>
<reference evidence="1" key="2">
    <citation type="submission" date="2021-08" db="EMBL/GenBank/DDBJ databases">
        <authorList>
            <person name="Tani A."/>
            <person name="Ola A."/>
            <person name="Ogura Y."/>
            <person name="Katsura K."/>
            <person name="Hayashi T."/>
        </authorList>
    </citation>
    <scope>NUCLEOTIDE SEQUENCE</scope>
    <source>
        <strain evidence="1">DSM 16372</strain>
    </source>
</reference>
<dbReference type="Proteomes" id="UP001055247">
    <property type="component" value="Unassembled WGS sequence"/>
</dbReference>
<comment type="caution">
    <text evidence="1">The sequence shown here is derived from an EMBL/GenBank/DDBJ whole genome shotgun (WGS) entry which is preliminary data.</text>
</comment>
<gene>
    <name evidence="1" type="ORF">BHAOGJBA_3217</name>
</gene>